<accession>A0A5B9W732</accession>
<feature type="compositionally biased region" description="Acidic residues" evidence="1">
    <location>
        <begin position="14"/>
        <end position="34"/>
    </location>
</feature>
<proteinExistence type="predicted"/>
<dbReference type="Proteomes" id="UP000324233">
    <property type="component" value="Chromosome"/>
</dbReference>
<dbReference type="AlphaFoldDB" id="A0A5B9W732"/>
<name>A0A5B9W732_9BACT</name>
<evidence type="ECO:0000313" key="3">
    <source>
        <dbReference type="Proteomes" id="UP000324233"/>
    </source>
</evidence>
<protein>
    <submittedName>
        <fullName evidence="2">Uncharacterized protein</fullName>
    </submittedName>
</protein>
<gene>
    <name evidence="2" type="ORF">OJF2_50400</name>
</gene>
<dbReference type="OrthoDB" id="295785at2"/>
<organism evidence="2 3">
    <name type="scientific">Aquisphaera giovannonii</name>
    <dbReference type="NCBI Taxonomy" id="406548"/>
    <lineage>
        <taxon>Bacteria</taxon>
        <taxon>Pseudomonadati</taxon>
        <taxon>Planctomycetota</taxon>
        <taxon>Planctomycetia</taxon>
        <taxon>Isosphaerales</taxon>
        <taxon>Isosphaeraceae</taxon>
        <taxon>Aquisphaera</taxon>
    </lineage>
</organism>
<reference evidence="2 3" key="1">
    <citation type="submission" date="2019-08" db="EMBL/GenBank/DDBJ databases">
        <title>Deep-cultivation of Planctomycetes and their phenomic and genomic characterization uncovers novel biology.</title>
        <authorList>
            <person name="Wiegand S."/>
            <person name="Jogler M."/>
            <person name="Boedeker C."/>
            <person name="Pinto D."/>
            <person name="Vollmers J."/>
            <person name="Rivas-Marin E."/>
            <person name="Kohn T."/>
            <person name="Peeters S.H."/>
            <person name="Heuer A."/>
            <person name="Rast P."/>
            <person name="Oberbeckmann S."/>
            <person name="Bunk B."/>
            <person name="Jeske O."/>
            <person name="Meyerdierks A."/>
            <person name="Storesund J.E."/>
            <person name="Kallscheuer N."/>
            <person name="Luecker S."/>
            <person name="Lage O.M."/>
            <person name="Pohl T."/>
            <person name="Merkel B.J."/>
            <person name="Hornburger P."/>
            <person name="Mueller R.-W."/>
            <person name="Bruemmer F."/>
            <person name="Labrenz M."/>
            <person name="Spormann A.M."/>
            <person name="Op den Camp H."/>
            <person name="Overmann J."/>
            <person name="Amann R."/>
            <person name="Jetten M.S.M."/>
            <person name="Mascher T."/>
            <person name="Medema M.H."/>
            <person name="Devos D.P."/>
            <person name="Kaster A.-K."/>
            <person name="Ovreas L."/>
            <person name="Rohde M."/>
            <person name="Galperin M.Y."/>
            <person name="Jogler C."/>
        </authorList>
    </citation>
    <scope>NUCLEOTIDE SEQUENCE [LARGE SCALE GENOMIC DNA]</scope>
    <source>
        <strain evidence="2 3">OJF2</strain>
    </source>
</reference>
<evidence type="ECO:0000313" key="2">
    <source>
        <dbReference type="EMBL" id="QEH36476.1"/>
    </source>
</evidence>
<dbReference type="KEGG" id="agv:OJF2_50400"/>
<feature type="region of interest" description="Disordered" evidence="1">
    <location>
        <begin position="1"/>
        <end position="129"/>
    </location>
</feature>
<sequence length="157" mass="16772">MARKKTAAPKHVEPEDESQDVEEPDTEDQDDEPEASGGKGMSKAEAIRRVMADGIDNPSVGSQEIRKRFGIDVTPQHFSAARSQMKSRDAKKSGAPKGKPGRKPKAASQGVEGYLAPPPKQQGTGGEPDLLEAMEAMKPLVNSLGADKVKRIVDLLG</sequence>
<dbReference type="RefSeq" id="WP_148596162.1">
    <property type="nucleotide sequence ID" value="NZ_CP042997.1"/>
</dbReference>
<evidence type="ECO:0000256" key="1">
    <source>
        <dbReference type="SAM" id="MobiDB-lite"/>
    </source>
</evidence>
<dbReference type="EMBL" id="CP042997">
    <property type="protein sequence ID" value="QEH36476.1"/>
    <property type="molecule type" value="Genomic_DNA"/>
</dbReference>
<keyword evidence="3" id="KW-1185">Reference proteome</keyword>